<dbReference type="InterPro" id="IPR032466">
    <property type="entry name" value="Metal_Hydrolase"/>
</dbReference>
<dbReference type="InterPro" id="IPR006680">
    <property type="entry name" value="Amidohydro-rel"/>
</dbReference>
<dbReference type="AlphaFoldDB" id="A0A6N7X623"/>
<gene>
    <name evidence="2" type="ORF">FYJ65_06445</name>
</gene>
<keyword evidence="2" id="KW-0378">Hydrolase</keyword>
<organism evidence="2 3">
    <name type="scientific">Mogibacterium kristiansenii</name>
    <dbReference type="NCBI Taxonomy" id="2606708"/>
    <lineage>
        <taxon>Bacteria</taxon>
        <taxon>Bacillati</taxon>
        <taxon>Bacillota</taxon>
        <taxon>Clostridia</taxon>
        <taxon>Peptostreptococcales</taxon>
        <taxon>Anaerovoracaceae</taxon>
        <taxon>Mogibacterium</taxon>
    </lineage>
</organism>
<evidence type="ECO:0000313" key="2">
    <source>
        <dbReference type="EMBL" id="MST70972.1"/>
    </source>
</evidence>
<keyword evidence="3" id="KW-1185">Reference proteome</keyword>
<dbReference type="GO" id="GO:0016810">
    <property type="term" value="F:hydrolase activity, acting on carbon-nitrogen (but not peptide) bonds"/>
    <property type="evidence" value="ECO:0007669"/>
    <property type="project" value="InterPro"/>
</dbReference>
<dbReference type="CDD" id="cd01299">
    <property type="entry name" value="Met_dep_hydrolase_A"/>
    <property type="match status" value="1"/>
</dbReference>
<dbReference type="InterPro" id="IPR011059">
    <property type="entry name" value="Metal-dep_hydrolase_composite"/>
</dbReference>
<dbReference type="InterPro" id="IPR057744">
    <property type="entry name" value="OTAase-like"/>
</dbReference>
<evidence type="ECO:0000259" key="1">
    <source>
        <dbReference type="Pfam" id="PF01979"/>
    </source>
</evidence>
<dbReference type="Gene3D" id="2.30.40.10">
    <property type="entry name" value="Urease, subunit C, domain 1"/>
    <property type="match status" value="1"/>
</dbReference>
<dbReference type="InterPro" id="IPR051781">
    <property type="entry name" value="Metallo-dep_Hydrolase"/>
</dbReference>
<dbReference type="SUPFAM" id="SSF51556">
    <property type="entry name" value="Metallo-dependent hydrolases"/>
    <property type="match status" value="1"/>
</dbReference>
<reference evidence="2 3" key="1">
    <citation type="submission" date="2019-08" db="EMBL/GenBank/DDBJ databases">
        <title>In-depth cultivation of the pig gut microbiome towards novel bacterial diversity and tailored functional studies.</title>
        <authorList>
            <person name="Wylensek D."/>
            <person name="Hitch T.C.A."/>
            <person name="Clavel T."/>
        </authorList>
    </citation>
    <scope>NUCLEOTIDE SEQUENCE [LARGE SCALE GENOMIC DNA]</scope>
    <source>
        <strain evidence="2 3">WCA-MUC-591-APC-4B</strain>
    </source>
</reference>
<evidence type="ECO:0000313" key="3">
    <source>
        <dbReference type="Proteomes" id="UP000469424"/>
    </source>
</evidence>
<protein>
    <submittedName>
        <fullName evidence="2">Amidohydrolase family protein</fullName>
    </submittedName>
</protein>
<proteinExistence type="predicted"/>
<dbReference type="EMBL" id="VUNA01000011">
    <property type="protein sequence ID" value="MST70972.1"/>
    <property type="molecule type" value="Genomic_DNA"/>
</dbReference>
<feature type="domain" description="Amidohydrolase-related" evidence="1">
    <location>
        <begin position="52"/>
        <end position="391"/>
    </location>
</feature>
<dbReference type="Gene3D" id="3.20.20.140">
    <property type="entry name" value="Metal-dependent hydrolases"/>
    <property type="match status" value="1"/>
</dbReference>
<dbReference type="Proteomes" id="UP000469424">
    <property type="component" value="Unassembled WGS sequence"/>
</dbReference>
<dbReference type="PANTHER" id="PTHR43135:SF3">
    <property type="entry name" value="ALPHA-D-RIBOSE 1-METHYLPHOSPHONATE 5-TRIPHOSPHATE DIPHOSPHATASE"/>
    <property type="match status" value="1"/>
</dbReference>
<dbReference type="RefSeq" id="WP_154554533.1">
    <property type="nucleotide sequence ID" value="NZ_JAQXUZ010000010.1"/>
</dbReference>
<comment type="caution">
    <text evidence="2">The sequence shown here is derived from an EMBL/GenBank/DDBJ whole genome shotgun (WGS) entry which is preliminary data.</text>
</comment>
<sequence length="393" mass="43683">MLVLRNARIIPELTEGYDSDRADIVIDNEIIQEIKAPKTADAGEVLDMTDMTVIPGLIEAHLHLDLKGTNTFEENVQPDAYRSMTALKLAQDNLRQGYTTVRDVGDRNNIVIDIARAVREGAVVAPDILASGKIISPTEKGNDFFGTMYLEADSPEEFRKAIRKQYQRGADWIKIMGTGAIMNPGAEPGLPIITEEELKAACDMADFLKMPVSVHCHGTDGIKMCIRNGVRTIEHSTILDDECLRMYKASNRSFMMPTLSAPHSFLDWPEGMPKHYVEKSKKIVKVLDEGMREAYLQGIKMGWATDAGVYEGSHGNGIYEFRIRVNKLGMDPKDTLIQATKYNAEILMIDDRVGTIKAGKKANLAVFRGNPDEDIEKLNDVALVIKDGKKVLV</sequence>
<dbReference type="PANTHER" id="PTHR43135">
    <property type="entry name" value="ALPHA-D-RIBOSE 1-METHYLPHOSPHONATE 5-TRIPHOSPHATE DIPHOSPHATASE"/>
    <property type="match status" value="1"/>
</dbReference>
<name>A0A6N7X623_9FIRM</name>
<accession>A0A6N7X623</accession>
<dbReference type="Pfam" id="PF01979">
    <property type="entry name" value="Amidohydro_1"/>
    <property type="match status" value="1"/>
</dbReference>
<dbReference type="SUPFAM" id="SSF51338">
    <property type="entry name" value="Composite domain of metallo-dependent hydrolases"/>
    <property type="match status" value="1"/>
</dbReference>